<evidence type="ECO:0000313" key="2">
    <source>
        <dbReference type="EMBL" id="KKL21283.1"/>
    </source>
</evidence>
<sequence>MCSHFYTTKNCEYSTTLGHKKILAIIPLILSIGIIPLASQVFAQSSGEEFDIADIFTPTT</sequence>
<keyword evidence="1" id="KW-0812">Transmembrane</keyword>
<reference evidence="2" key="1">
    <citation type="journal article" date="2015" name="Nature">
        <title>Complex archaea that bridge the gap between prokaryotes and eukaryotes.</title>
        <authorList>
            <person name="Spang A."/>
            <person name="Saw J.H."/>
            <person name="Jorgensen S.L."/>
            <person name="Zaremba-Niedzwiedzka K."/>
            <person name="Martijn J."/>
            <person name="Lind A.E."/>
            <person name="van Eijk R."/>
            <person name="Schleper C."/>
            <person name="Guy L."/>
            <person name="Ettema T.J."/>
        </authorList>
    </citation>
    <scope>NUCLEOTIDE SEQUENCE</scope>
</reference>
<dbReference type="EMBL" id="LAZR01037795">
    <property type="protein sequence ID" value="KKL21283.1"/>
    <property type="molecule type" value="Genomic_DNA"/>
</dbReference>
<name>A0A0F9EB55_9ZZZZ</name>
<gene>
    <name evidence="2" type="ORF">LCGC14_2447040</name>
</gene>
<comment type="caution">
    <text evidence="2">The sequence shown here is derived from an EMBL/GenBank/DDBJ whole genome shotgun (WGS) entry which is preliminary data.</text>
</comment>
<organism evidence="2">
    <name type="scientific">marine sediment metagenome</name>
    <dbReference type="NCBI Taxonomy" id="412755"/>
    <lineage>
        <taxon>unclassified sequences</taxon>
        <taxon>metagenomes</taxon>
        <taxon>ecological metagenomes</taxon>
    </lineage>
</organism>
<keyword evidence="1" id="KW-1133">Transmembrane helix</keyword>
<evidence type="ECO:0000256" key="1">
    <source>
        <dbReference type="SAM" id="Phobius"/>
    </source>
</evidence>
<feature type="non-terminal residue" evidence="2">
    <location>
        <position position="60"/>
    </location>
</feature>
<proteinExistence type="predicted"/>
<feature type="transmembrane region" description="Helical" evidence="1">
    <location>
        <begin position="22"/>
        <end position="43"/>
    </location>
</feature>
<keyword evidence="1" id="KW-0472">Membrane</keyword>
<dbReference type="AlphaFoldDB" id="A0A0F9EB55"/>
<accession>A0A0F9EB55</accession>
<protein>
    <submittedName>
        <fullName evidence="2">Uncharacterized protein</fullName>
    </submittedName>
</protein>